<keyword evidence="2" id="KW-1185">Reference proteome</keyword>
<evidence type="ECO:0000313" key="2">
    <source>
        <dbReference type="Proteomes" id="UP000729402"/>
    </source>
</evidence>
<name>A0A8J5W164_ZIZPA</name>
<gene>
    <name evidence="1" type="ORF">GUJ93_ZPchr0005g15042</name>
</gene>
<proteinExistence type="predicted"/>
<dbReference type="Proteomes" id="UP000729402">
    <property type="component" value="Unassembled WGS sequence"/>
</dbReference>
<dbReference type="EMBL" id="JAAALK010000284">
    <property type="protein sequence ID" value="KAG8069228.1"/>
    <property type="molecule type" value="Genomic_DNA"/>
</dbReference>
<dbReference type="AlphaFoldDB" id="A0A8J5W164"/>
<accession>A0A8J5W164</accession>
<protein>
    <submittedName>
        <fullName evidence="1">Uncharacterized protein</fullName>
    </submittedName>
</protein>
<organism evidence="1 2">
    <name type="scientific">Zizania palustris</name>
    <name type="common">Northern wild rice</name>
    <dbReference type="NCBI Taxonomy" id="103762"/>
    <lineage>
        <taxon>Eukaryota</taxon>
        <taxon>Viridiplantae</taxon>
        <taxon>Streptophyta</taxon>
        <taxon>Embryophyta</taxon>
        <taxon>Tracheophyta</taxon>
        <taxon>Spermatophyta</taxon>
        <taxon>Magnoliopsida</taxon>
        <taxon>Liliopsida</taxon>
        <taxon>Poales</taxon>
        <taxon>Poaceae</taxon>
        <taxon>BOP clade</taxon>
        <taxon>Oryzoideae</taxon>
        <taxon>Oryzeae</taxon>
        <taxon>Zizaniinae</taxon>
        <taxon>Zizania</taxon>
    </lineage>
</organism>
<evidence type="ECO:0000313" key="1">
    <source>
        <dbReference type="EMBL" id="KAG8069228.1"/>
    </source>
</evidence>
<reference evidence="1" key="1">
    <citation type="journal article" date="2021" name="bioRxiv">
        <title>Whole Genome Assembly and Annotation of Northern Wild Rice, Zizania palustris L., Supports a Whole Genome Duplication in the Zizania Genus.</title>
        <authorList>
            <person name="Haas M."/>
            <person name="Kono T."/>
            <person name="Macchietto M."/>
            <person name="Millas R."/>
            <person name="McGilp L."/>
            <person name="Shao M."/>
            <person name="Duquette J."/>
            <person name="Hirsch C.N."/>
            <person name="Kimball J."/>
        </authorList>
    </citation>
    <scope>NUCLEOTIDE SEQUENCE</scope>
    <source>
        <tissue evidence="1">Fresh leaf tissue</tissue>
    </source>
</reference>
<sequence length="155" mass="17911">MNFYIKTKGRQKTSCEELHLLHLCERPCSKKQSLELVLIINNRSCAPASHKLTERIGTQRWSKTSVEQLDEAFQWRRAFVALNLHEPQLGTRLQIVRHHPHIFYFCNVLLAKIRLTAINESQGIGLAIELGKVHFLKTWWPISTVLTALQPLESC</sequence>
<comment type="caution">
    <text evidence="1">The sequence shown here is derived from an EMBL/GenBank/DDBJ whole genome shotgun (WGS) entry which is preliminary data.</text>
</comment>
<reference evidence="1" key="2">
    <citation type="submission" date="2021-02" db="EMBL/GenBank/DDBJ databases">
        <authorList>
            <person name="Kimball J.A."/>
            <person name="Haas M.W."/>
            <person name="Macchietto M."/>
            <person name="Kono T."/>
            <person name="Duquette J."/>
            <person name="Shao M."/>
        </authorList>
    </citation>
    <scope>NUCLEOTIDE SEQUENCE</scope>
    <source>
        <tissue evidence="1">Fresh leaf tissue</tissue>
    </source>
</reference>